<keyword evidence="1" id="KW-0812">Transmembrane</keyword>
<reference evidence="3 4" key="1">
    <citation type="submission" date="2019-12" db="EMBL/GenBank/DDBJ databases">
        <title>Novel species isolated from a subtropical stream in China.</title>
        <authorList>
            <person name="Lu H."/>
        </authorList>
    </citation>
    <scope>NUCLEOTIDE SEQUENCE [LARGE SCALE GENOMIC DNA]</scope>
    <source>
        <strain evidence="3 4">FT135W</strain>
    </source>
</reference>
<gene>
    <name evidence="3" type="ORF">GTP46_26160</name>
</gene>
<evidence type="ECO:0000313" key="4">
    <source>
        <dbReference type="Proteomes" id="UP000479335"/>
    </source>
</evidence>
<protein>
    <submittedName>
        <fullName evidence="3">AAA family ATPase</fullName>
    </submittedName>
</protein>
<evidence type="ECO:0000313" key="3">
    <source>
        <dbReference type="EMBL" id="MYM26120.1"/>
    </source>
</evidence>
<comment type="caution">
    <text evidence="3">The sequence shown here is derived from an EMBL/GenBank/DDBJ whole genome shotgun (WGS) entry which is preliminary data.</text>
</comment>
<dbReference type="EMBL" id="WWCN01000022">
    <property type="protein sequence ID" value="MYM26120.1"/>
    <property type="molecule type" value="Genomic_DNA"/>
</dbReference>
<keyword evidence="1" id="KW-0472">Membrane</keyword>
<dbReference type="RefSeq" id="WP_161009554.1">
    <property type="nucleotide sequence ID" value="NZ_WWCN01000022.1"/>
</dbReference>
<dbReference type="PANTHER" id="PTHR35894:SF7">
    <property type="entry name" value="GENERAL SECRETION PATHWAY PROTEIN A-RELATED"/>
    <property type="match status" value="1"/>
</dbReference>
<dbReference type="GO" id="GO:0016887">
    <property type="term" value="F:ATP hydrolysis activity"/>
    <property type="evidence" value="ECO:0007669"/>
    <property type="project" value="InterPro"/>
</dbReference>
<organism evidence="3 4">
    <name type="scientific">Duganella flavida</name>
    <dbReference type="NCBI Taxonomy" id="2692175"/>
    <lineage>
        <taxon>Bacteria</taxon>
        <taxon>Pseudomonadati</taxon>
        <taxon>Pseudomonadota</taxon>
        <taxon>Betaproteobacteria</taxon>
        <taxon>Burkholderiales</taxon>
        <taxon>Oxalobacteraceae</taxon>
        <taxon>Telluria group</taxon>
        <taxon>Duganella</taxon>
    </lineage>
</organism>
<keyword evidence="1" id="KW-1133">Transmembrane helix</keyword>
<dbReference type="SUPFAM" id="SSF52540">
    <property type="entry name" value="P-loop containing nucleoside triphosphate hydrolases"/>
    <property type="match status" value="1"/>
</dbReference>
<dbReference type="InterPro" id="IPR049945">
    <property type="entry name" value="AAA_22"/>
</dbReference>
<dbReference type="Gene3D" id="3.40.50.300">
    <property type="entry name" value="P-loop containing nucleotide triphosphate hydrolases"/>
    <property type="match status" value="1"/>
</dbReference>
<proteinExistence type="predicted"/>
<evidence type="ECO:0000256" key="1">
    <source>
        <dbReference type="SAM" id="Phobius"/>
    </source>
</evidence>
<sequence length="298" mass="33086">MYSKHFGLREAPFSITPDTSYFFTSPHSQEALNTLLVAAKSGEGFIKITGEVGTGKTLLCRKFIATVGPDFVTAYIPNPYLEPRTLMLALADELEVPLERDVDQHQLLKSITHRLMDLARSGKQVLLLLDEAQAIPFESLEALRLLTNLETEKRKLLQIVLFGQPELNQHLQENSIRQLAQRITFHYHLGPLSRDDIEYYLAHRLRVAGYEGGRLFSRGAIAGLYKSSGGIPRLVNIMANKALMLCYGEGKQQVTRRHVSLAASDTVTPQAGGLRWAWTAAGVSLLIAACGLTWALTK</sequence>
<feature type="domain" description="ORC1/DEAH AAA+ ATPase" evidence="2">
    <location>
        <begin position="41"/>
        <end position="169"/>
    </location>
</feature>
<accession>A0A6L8KGG4</accession>
<dbReference type="InterPro" id="IPR052026">
    <property type="entry name" value="ExeA_AAA_ATPase_DNA-bind"/>
</dbReference>
<name>A0A6L8KGG4_9BURK</name>
<dbReference type="AlphaFoldDB" id="A0A6L8KGG4"/>
<dbReference type="Pfam" id="PF13401">
    <property type="entry name" value="AAA_22"/>
    <property type="match status" value="1"/>
</dbReference>
<evidence type="ECO:0000259" key="2">
    <source>
        <dbReference type="Pfam" id="PF13401"/>
    </source>
</evidence>
<dbReference type="PANTHER" id="PTHR35894">
    <property type="entry name" value="GENERAL SECRETION PATHWAY PROTEIN A-RELATED"/>
    <property type="match status" value="1"/>
</dbReference>
<keyword evidence="4" id="KW-1185">Reference proteome</keyword>
<dbReference type="InterPro" id="IPR027417">
    <property type="entry name" value="P-loop_NTPase"/>
</dbReference>
<dbReference type="Proteomes" id="UP000479335">
    <property type="component" value="Unassembled WGS sequence"/>
</dbReference>
<dbReference type="CDD" id="cd00009">
    <property type="entry name" value="AAA"/>
    <property type="match status" value="1"/>
</dbReference>
<feature type="transmembrane region" description="Helical" evidence="1">
    <location>
        <begin position="276"/>
        <end position="296"/>
    </location>
</feature>